<dbReference type="PANTHER" id="PTHR28230">
    <property type="entry name" value="CHROMOSOME 1, WHOLE GENOME SHOTGUN SEQUENCE"/>
    <property type="match status" value="1"/>
</dbReference>
<dbReference type="InterPro" id="IPR037652">
    <property type="entry name" value="Mim2"/>
</dbReference>
<dbReference type="AlphaFoldDB" id="A0A194VFV7"/>
<accession>A0A194VFV7</accession>
<proteinExistence type="predicted"/>
<sequence>MSKNGFGILKVYDDVWLAAPVLTIIHAVLPIPPRDWPGHTLPSEAGRLGRVSSQLTPHAPLMEQLPRPVNKEQRTNRLRPELELGLELTSNQPNLGTKDTLTKLPRPDLLEVLRVVTPPQRVSGTHTSNTTRFPGWSRYVTNQQEAASSQWATALGHCFSDKWYYTRYLFYVTDPPLLLLSRPNPHNTMSGFDDSYVRDMAHSEDRDDDLDSLPSLSSSVLSSEVDSSDAQKEWEESLEQIQLLLTMIVVPFAGKFLGRKFAYWSWARYMEWAHNVEIRWTNKKSFAAAGAAEAAATL</sequence>
<evidence type="ECO:0000313" key="1">
    <source>
        <dbReference type="EMBL" id="KUI62897.1"/>
    </source>
</evidence>
<dbReference type="GO" id="GO:0005741">
    <property type="term" value="C:mitochondrial outer membrane"/>
    <property type="evidence" value="ECO:0007669"/>
    <property type="project" value="TreeGrafter"/>
</dbReference>
<evidence type="ECO:0000313" key="2">
    <source>
        <dbReference type="Proteomes" id="UP000078576"/>
    </source>
</evidence>
<protein>
    <submittedName>
        <fullName evidence="1">Uncharacterized protein tam7</fullName>
    </submittedName>
</protein>
<dbReference type="EMBL" id="KN714842">
    <property type="protein sequence ID" value="KUI62897.1"/>
    <property type="molecule type" value="Genomic_DNA"/>
</dbReference>
<dbReference type="GO" id="GO:0045040">
    <property type="term" value="P:protein insertion into mitochondrial outer membrane"/>
    <property type="evidence" value="ECO:0007669"/>
    <property type="project" value="InterPro"/>
</dbReference>
<dbReference type="Pfam" id="PF19117">
    <property type="entry name" value="Mim2"/>
    <property type="match status" value="1"/>
</dbReference>
<keyword evidence="2" id="KW-1185">Reference proteome</keyword>
<reference evidence="2" key="1">
    <citation type="submission" date="2014-12" db="EMBL/GenBank/DDBJ databases">
        <title>Genome Sequence of Valsa Canker Pathogens Uncovers a Specific Adaption of Colonization on Woody Bark.</title>
        <authorList>
            <person name="Yin Z."/>
            <person name="Liu H."/>
            <person name="Gao X."/>
            <person name="Li Z."/>
            <person name="Song N."/>
            <person name="Ke X."/>
            <person name="Dai Q."/>
            <person name="Wu Y."/>
            <person name="Sun Y."/>
            <person name="Xu J.-R."/>
            <person name="Kang Z.K."/>
            <person name="Wang L."/>
            <person name="Huang L."/>
        </authorList>
    </citation>
    <scope>NUCLEOTIDE SEQUENCE [LARGE SCALE GENOMIC DNA]</scope>
    <source>
        <strain evidence="2">SXYL134</strain>
    </source>
</reference>
<name>A0A194VFV7_CYTMA</name>
<dbReference type="OrthoDB" id="5555533at2759"/>
<dbReference type="GO" id="GO:0070096">
    <property type="term" value="P:mitochondrial outer membrane translocase complex assembly"/>
    <property type="evidence" value="ECO:0007669"/>
    <property type="project" value="InterPro"/>
</dbReference>
<dbReference type="Proteomes" id="UP000078576">
    <property type="component" value="Unassembled WGS sequence"/>
</dbReference>
<organism evidence="1 2">
    <name type="scientific">Cytospora mali</name>
    <name type="common">Apple Valsa canker fungus</name>
    <name type="synonym">Valsa mali</name>
    <dbReference type="NCBI Taxonomy" id="578113"/>
    <lineage>
        <taxon>Eukaryota</taxon>
        <taxon>Fungi</taxon>
        <taxon>Dikarya</taxon>
        <taxon>Ascomycota</taxon>
        <taxon>Pezizomycotina</taxon>
        <taxon>Sordariomycetes</taxon>
        <taxon>Sordariomycetidae</taxon>
        <taxon>Diaporthales</taxon>
        <taxon>Cytosporaceae</taxon>
        <taxon>Cytospora</taxon>
    </lineage>
</organism>
<dbReference type="PANTHER" id="PTHR28230:SF1">
    <property type="entry name" value="MITOCHONDRIAL IMPORT PROTEIN 2"/>
    <property type="match status" value="1"/>
</dbReference>
<dbReference type="STRING" id="694573.A0A194VFV7"/>
<gene>
    <name evidence="1" type="ORF">VP1G_10029</name>
</gene>